<dbReference type="EMBL" id="BAABHV010000026">
    <property type="protein sequence ID" value="GAA5062600.1"/>
    <property type="molecule type" value="Genomic_DNA"/>
</dbReference>
<dbReference type="PANTHER" id="PTHR35528:SF3">
    <property type="entry name" value="BLL1675 PROTEIN"/>
    <property type="match status" value="1"/>
</dbReference>
<dbReference type="PANTHER" id="PTHR35528">
    <property type="entry name" value="BLL1675 PROTEIN"/>
    <property type="match status" value="1"/>
</dbReference>
<dbReference type="Proteomes" id="UP001500518">
    <property type="component" value="Unassembled WGS sequence"/>
</dbReference>
<protein>
    <submittedName>
        <fullName evidence="2">DDE-type integrase/transposase/recombinase</fullName>
    </submittedName>
</protein>
<reference evidence="3" key="1">
    <citation type="journal article" date="2019" name="Int. J. Syst. Evol. Microbiol.">
        <title>The Global Catalogue of Microorganisms (GCM) 10K type strain sequencing project: providing services to taxonomists for standard genome sequencing and annotation.</title>
        <authorList>
            <consortium name="The Broad Institute Genomics Platform"/>
            <consortium name="The Broad Institute Genome Sequencing Center for Infectious Disease"/>
            <person name="Wu L."/>
            <person name="Ma J."/>
        </authorList>
    </citation>
    <scope>NUCLEOTIDE SEQUENCE [LARGE SCALE GENOMIC DNA]</scope>
    <source>
        <strain evidence="3">JCM 18014</strain>
    </source>
</reference>
<sequence length="110" mass="12938">MKKALKRYGSPEAITTDGLRSYKAAMDKLGNREKQKIGRWANNRVENSHLPFRRRERAMLRFRQMKSLQKFASVHANLHNHFNSERHLVDRQTYKAARSAALAEWQNLMA</sequence>
<proteinExistence type="predicted"/>
<accession>A0ABP9KSF2</accession>
<dbReference type="InterPro" id="IPR052183">
    <property type="entry name" value="IS_Transposase"/>
</dbReference>
<evidence type="ECO:0000259" key="1">
    <source>
        <dbReference type="Pfam" id="PF13610"/>
    </source>
</evidence>
<comment type="caution">
    <text evidence="2">The sequence shown here is derived from an EMBL/GenBank/DDBJ whole genome shotgun (WGS) entry which is preliminary data.</text>
</comment>
<organism evidence="2 3">
    <name type="scientific">Erythrobacter westpacificensis</name>
    <dbReference type="NCBI Taxonomy" id="1055231"/>
    <lineage>
        <taxon>Bacteria</taxon>
        <taxon>Pseudomonadati</taxon>
        <taxon>Pseudomonadota</taxon>
        <taxon>Alphaproteobacteria</taxon>
        <taxon>Sphingomonadales</taxon>
        <taxon>Erythrobacteraceae</taxon>
        <taxon>Erythrobacter/Porphyrobacter group</taxon>
        <taxon>Erythrobacter</taxon>
    </lineage>
</organism>
<feature type="domain" description="DDE" evidence="1">
    <location>
        <begin position="1"/>
        <end position="83"/>
    </location>
</feature>
<dbReference type="InterPro" id="IPR032874">
    <property type="entry name" value="DDE_dom"/>
</dbReference>
<keyword evidence="3" id="KW-1185">Reference proteome</keyword>
<gene>
    <name evidence="2" type="ORF">GCM10023208_33000</name>
</gene>
<evidence type="ECO:0000313" key="2">
    <source>
        <dbReference type="EMBL" id="GAA5062600.1"/>
    </source>
</evidence>
<name>A0ABP9KSF2_9SPHN</name>
<evidence type="ECO:0000313" key="3">
    <source>
        <dbReference type="Proteomes" id="UP001500518"/>
    </source>
</evidence>
<dbReference type="Pfam" id="PF13610">
    <property type="entry name" value="DDE_Tnp_IS240"/>
    <property type="match status" value="1"/>
</dbReference>